<sequence length="116" mass="11778">MPDSNMTIGAETGETISGKKTRLRKVVFTQTASGAAGNATTTFTITGKLLRYVTTGGDGAWDFTLNDGTANFFTVTGLTATATSGVLSQSATIPNSGIPLVDQTLLLTIANGGSTA</sequence>
<gene>
    <name evidence="1" type="ORF">LCGC14_2907230</name>
</gene>
<reference evidence="1" key="1">
    <citation type="journal article" date="2015" name="Nature">
        <title>Complex archaea that bridge the gap between prokaryotes and eukaryotes.</title>
        <authorList>
            <person name="Spang A."/>
            <person name="Saw J.H."/>
            <person name="Jorgensen S.L."/>
            <person name="Zaremba-Niedzwiedzka K."/>
            <person name="Martijn J."/>
            <person name="Lind A.E."/>
            <person name="van Eijk R."/>
            <person name="Schleper C."/>
            <person name="Guy L."/>
            <person name="Ettema T.J."/>
        </authorList>
    </citation>
    <scope>NUCLEOTIDE SEQUENCE</scope>
</reference>
<proteinExistence type="predicted"/>
<accession>A0A0F8XT46</accession>
<protein>
    <submittedName>
        <fullName evidence="1">Uncharacterized protein</fullName>
    </submittedName>
</protein>
<feature type="non-terminal residue" evidence="1">
    <location>
        <position position="116"/>
    </location>
</feature>
<organism evidence="1">
    <name type="scientific">marine sediment metagenome</name>
    <dbReference type="NCBI Taxonomy" id="412755"/>
    <lineage>
        <taxon>unclassified sequences</taxon>
        <taxon>metagenomes</taxon>
        <taxon>ecological metagenomes</taxon>
    </lineage>
</organism>
<evidence type="ECO:0000313" key="1">
    <source>
        <dbReference type="EMBL" id="KKK72103.1"/>
    </source>
</evidence>
<dbReference type="EMBL" id="LAZR01057422">
    <property type="protein sequence ID" value="KKK72103.1"/>
    <property type="molecule type" value="Genomic_DNA"/>
</dbReference>
<name>A0A0F8XT46_9ZZZZ</name>
<comment type="caution">
    <text evidence="1">The sequence shown here is derived from an EMBL/GenBank/DDBJ whole genome shotgun (WGS) entry which is preliminary data.</text>
</comment>
<dbReference type="AlphaFoldDB" id="A0A0F8XT46"/>